<dbReference type="Gene3D" id="2.30.30.320">
    <property type="entry name" value="DUF1653-like domain"/>
    <property type="match status" value="1"/>
</dbReference>
<protein>
    <submittedName>
        <fullName evidence="2">DUF1653 domain-containing protein</fullName>
    </submittedName>
</protein>
<gene>
    <name evidence="2" type="ORF">H9798_01660</name>
</gene>
<dbReference type="InterPro" id="IPR037135">
    <property type="entry name" value="DUF1653-like_dom_sf"/>
</dbReference>
<accession>A0A9D2H6Y3</accession>
<feature type="domain" description="DUF1653" evidence="1">
    <location>
        <begin position="11"/>
        <end position="74"/>
    </location>
</feature>
<evidence type="ECO:0000259" key="1">
    <source>
        <dbReference type="Pfam" id="PF07866"/>
    </source>
</evidence>
<reference evidence="2" key="2">
    <citation type="submission" date="2021-04" db="EMBL/GenBank/DDBJ databases">
        <authorList>
            <person name="Gilroy R."/>
        </authorList>
    </citation>
    <scope>NUCLEOTIDE SEQUENCE</scope>
    <source>
        <strain evidence="2">ChiSjej2B20-11307</strain>
    </source>
</reference>
<sequence length="164" mass="19319">MERRIPRAGEIYRHFKGKKYRILYNATSTETGEDMVIFETVEGSHKVYASLLESFLAALDMGKYPHADQKRRFELCRDMREGPAAELRRQGTTTSLILKFLELEDNEERIRFLQRHQTELDGRFLTAASESLEFTETGDSLEERFAALMRFLKTKQKYEGRRLR</sequence>
<reference evidence="2" key="1">
    <citation type="journal article" date="2021" name="PeerJ">
        <title>Extensive microbial diversity within the chicken gut microbiome revealed by metagenomics and culture.</title>
        <authorList>
            <person name="Gilroy R."/>
            <person name="Ravi A."/>
            <person name="Getino M."/>
            <person name="Pursley I."/>
            <person name="Horton D.L."/>
            <person name="Alikhan N.F."/>
            <person name="Baker D."/>
            <person name="Gharbi K."/>
            <person name="Hall N."/>
            <person name="Watson M."/>
            <person name="Adriaenssens E.M."/>
            <person name="Foster-Nyarko E."/>
            <person name="Jarju S."/>
            <person name="Secka A."/>
            <person name="Antonio M."/>
            <person name="Oren A."/>
            <person name="Chaudhuri R.R."/>
            <person name="La Ragione R."/>
            <person name="Hildebrand F."/>
            <person name="Pallen M.J."/>
        </authorList>
    </citation>
    <scope>NUCLEOTIDE SEQUENCE</scope>
    <source>
        <strain evidence="2">ChiSjej2B20-11307</strain>
    </source>
</reference>
<dbReference type="Proteomes" id="UP000824223">
    <property type="component" value="Unassembled WGS sequence"/>
</dbReference>
<dbReference type="AlphaFoldDB" id="A0A9D2H6Y3"/>
<proteinExistence type="predicted"/>
<dbReference type="Pfam" id="PF07866">
    <property type="entry name" value="DUF1653"/>
    <property type="match status" value="1"/>
</dbReference>
<name>A0A9D2H6Y3_9FIRM</name>
<evidence type="ECO:0000313" key="3">
    <source>
        <dbReference type="Proteomes" id="UP000824223"/>
    </source>
</evidence>
<comment type="caution">
    <text evidence="2">The sequence shown here is derived from an EMBL/GenBank/DDBJ whole genome shotgun (WGS) entry which is preliminary data.</text>
</comment>
<evidence type="ECO:0000313" key="2">
    <source>
        <dbReference type="EMBL" id="HJA05842.1"/>
    </source>
</evidence>
<dbReference type="EMBL" id="DXAK01000008">
    <property type="protein sequence ID" value="HJA05842.1"/>
    <property type="molecule type" value="Genomic_DNA"/>
</dbReference>
<organism evidence="2 3">
    <name type="scientific">Candidatus Mediterraneibacter pullicola</name>
    <dbReference type="NCBI Taxonomy" id="2838682"/>
    <lineage>
        <taxon>Bacteria</taxon>
        <taxon>Bacillati</taxon>
        <taxon>Bacillota</taxon>
        <taxon>Clostridia</taxon>
        <taxon>Lachnospirales</taxon>
        <taxon>Lachnospiraceae</taxon>
        <taxon>Mediterraneibacter</taxon>
    </lineage>
</organism>
<dbReference type="InterPro" id="IPR023387">
    <property type="entry name" value="DUF1653-like_dom"/>
</dbReference>